<reference evidence="2" key="1">
    <citation type="submission" date="2022-01" db="EMBL/GenBank/DDBJ databases">
        <authorList>
            <person name="Criscuolo A."/>
        </authorList>
    </citation>
    <scope>NUCLEOTIDE SEQUENCE</scope>
    <source>
        <strain evidence="2">CIP111893</strain>
    </source>
</reference>
<name>A0ABM9C3X5_9BACL</name>
<dbReference type="RefSeq" id="WP_236340838.1">
    <property type="nucleotide sequence ID" value="NZ_CAKMMF010000009.1"/>
</dbReference>
<evidence type="ECO:0000313" key="3">
    <source>
        <dbReference type="Proteomes" id="UP000838686"/>
    </source>
</evidence>
<dbReference type="InterPro" id="IPR009677">
    <property type="entry name" value="DUF1266"/>
</dbReference>
<dbReference type="Pfam" id="PF06889">
    <property type="entry name" value="DUF1266"/>
    <property type="match status" value="1"/>
</dbReference>
<dbReference type="Proteomes" id="UP000838686">
    <property type="component" value="Unassembled WGS sequence"/>
</dbReference>
<proteinExistence type="predicted"/>
<evidence type="ECO:0000259" key="1">
    <source>
        <dbReference type="Pfam" id="PF06889"/>
    </source>
</evidence>
<protein>
    <recommendedName>
        <fullName evidence="1">DUF1266 domain-containing protein</fullName>
    </recommendedName>
</protein>
<dbReference type="EMBL" id="CAKMMF010000009">
    <property type="protein sequence ID" value="CAH1203493.1"/>
    <property type="molecule type" value="Genomic_DNA"/>
</dbReference>
<keyword evidence="3" id="KW-1185">Reference proteome</keyword>
<evidence type="ECO:0000313" key="2">
    <source>
        <dbReference type="EMBL" id="CAH1203493.1"/>
    </source>
</evidence>
<organism evidence="2 3">
    <name type="scientific">Paenibacillus plantiphilus</name>
    <dbReference type="NCBI Taxonomy" id="2905650"/>
    <lineage>
        <taxon>Bacteria</taxon>
        <taxon>Bacillati</taxon>
        <taxon>Bacillota</taxon>
        <taxon>Bacilli</taxon>
        <taxon>Bacillales</taxon>
        <taxon>Paenibacillaceae</taxon>
        <taxon>Paenibacillus</taxon>
    </lineage>
</organism>
<sequence>MVNAKSQIKRTEITSSINSLVSLIFIEQKNNYYKINPDFVFNNKELLRKLFKTWGFDEKEDTVGDINKFFVEGHRQSFQQHLTKLSGMNEAEYREYTATITNNDQLRHHLYVVHYYSQSMPAGGIAAFDYSWIVFKCWAGYTLGHISEEDKWTYLADVIQLIKESFSNWEEYVFSYVIGRVYIASNLSDDFVRDYKVDIYKLMNPKYSPFPHFS</sequence>
<accession>A0ABM9C3X5</accession>
<gene>
    <name evidence="2" type="ORF">PAECIP111893_01981</name>
</gene>
<feature type="domain" description="DUF1266" evidence="1">
    <location>
        <begin position="51"/>
        <end position="211"/>
    </location>
</feature>
<comment type="caution">
    <text evidence="2">The sequence shown here is derived from an EMBL/GenBank/DDBJ whole genome shotgun (WGS) entry which is preliminary data.</text>
</comment>